<dbReference type="AlphaFoldDB" id="A0A552WWX5"/>
<evidence type="ECO:0000256" key="1">
    <source>
        <dbReference type="ARBA" id="ARBA00010609"/>
    </source>
</evidence>
<feature type="domain" description="Plastocyanin-like" evidence="3">
    <location>
        <begin position="562"/>
        <end position="676"/>
    </location>
</feature>
<accession>A0A552WWX5</accession>
<dbReference type="EMBL" id="VJXR01000003">
    <property type="protein sequence ID" value="TRW47331.1"/>
    <property type="molecule type" value="Genomic_DNA"/>
</dbReference>
<proteinExistence type="inferred from homology"/>
<evidence type="ECO:0000259" key="3">
    <source>
        <dbReference type="Pfam" id="PF07731"/>
    </source>
</evidence>
<dbReference type="Gene3D" id="2.60.40.420">
    <property type="entry name" value="Cupredoxins - blue copper proteins"/>
    <property type="match status" value="3"/>
</dbReference>
<dbReference type="Proteomes" id="UP000318693">
    <property type="component" value="Unassembled WGS sequence"/>
</dbReference>
<comment type="similarity">
    <text evidence="1">Belongs to the multicopper oxidase family.</text>
</comment>
<dbReference type="CDD" id="cd13891">
    <property type="entry name" value="CuRO_3_CotA_like"/>
    <property type="match status" value="1"/>
</dbReference>
<reference evidence="4 5" key="1">
    <citation type="submission" date="2019-07" db="EMBL/GenBank/DDBJ databases">
        <title>Georgenia wutianyii sp. nov. and Georgenia *** sp. nov. isolated from plateau pika (Ochotona curzoniae) in the Qinghai-Tibet plateau of China.</title>
        <authorList>
            <person name="Tian Z."/>
        </authorList>
    </citation>
    <scope>NUCLEOTIDE SEQUENCE [LARGE SCALE GENOMIC DNA]</scope>
    <source>
        <strain evidence="4 5">Z446</strain>
    </source>
</reference>
<evidence type="ECO:0000313" key="4">
    <source>
        <dbReference type="EMBL" id="TRW47331.1"/>
    </source>
</evidence>
<dbReference type="InterPro" id="IPR045087">
    <property type="entry name" value="Cu-oxidase_fam"/>
</dbReference>
<dbReference type="PANTHER" id="PTHR48267">
    <property type="entry name" value="CUPREDOXIN SUPERFAMILY PROTEIN"/>
    <property type="match status" value="1"/>
</dbReference>
<dbReference type="CDD" id="cd13844">
    <property type="entry name" value="CuRO_1_BOD_CotA_like"/>
    <property type="match status" value="1"/>
</dbReference>
<dbReference type="GO" id="GO:0016491">
    <property type="term" value="F:oxidoreductase activity"/>
    <property type="evidence" value="ECO:0007669"/>
    <property type="project" value="InterPro"/>
</dbReference>
<dbReference type="InterPro" id="IPR011706">
    <property type="entry name" value="Cu-oxidase_C"/>
</dbReference>
<sequence>MSRRTVLRAGSAGFGLFLLSTVGGRVVAVEVPATEVLPGGTLDPASIPKFASALVVPPAMPRSGTVRAKGGKRIDHYVISVRQFAQQMLPAGLPPTTLWGYGPAARGGHRRALHHAPSLTIEAEWGRPVRVTWVNELVDAGGRFRPHLLPVDPTLHWANPPGGTGGRDTEPAFAETPPPYRGPVPMVTHLHGAGAVGDESDGYPEAWFLPAATDVPADHARVGTWYDFFAGKASAMGMPWAPGTATAQYPNIRRARTLWFHDHTLGMTRVNVYAGPAGFYLVRGGPDGDDAVRDARTGRRAVLPGPAPGHEPPASGRRYLEIPLVIQDRSFDADGSLFYPDTRAFFDGQERAYLPHSDLSPIWNPEFFGNTLIVNGRTWPYLDVEQRRYRFRLLNGCNSRFLILDFSQIPGARVTQIGSDGGFLAAPVDLSGSHRGRLLLAPAERADVVVDFTAVPVGNHVLGNLGPDEPFGGGEPDDDFPAADPQTTGRVMQIRVRRALGRDRTTPPEHLVLPTITPLPPAPVRKLALIEMMSQDFDDSPVEALLGRVEEDGRWVAEEWAAAPTQTPTLGATETWELYNTTGDAHPIHIHEVAFQVLDRQPVVIDEAAGTVAVAPGSEPRPREPWEAGFKDTVIAYPGEVTRVRMRFETAGQFVWHCHILEHEDNEMMRPYRIGPPQPGQPTDDHGGH</sequence>
<gene>
    <name evidence="4" type="ORF">FJ693_01625</name>
</gene>
<evidence type="ECO:0000256" key="2">
    <source>
        <dbReference type="SAM" id="MobiDB-lite"/>
    </source>
</evidence>
<evidence type="ECO:0000313" key="5">
    <source>
        <dbReference type="Proteomes" id="UP000318693"/>
    </source>
</evidence>
<keyword evidence="5" id="KW-1185">Reference proteome</keyword>
<dbReference type="InterPro" id="IPR008972">
    <property type="entry name" value="Cupredoxin"/>
</dbReference>
<protein>
    <submittedName>
        <fullName evidence="4">Bilirubin oxidase</fullName>
    </submittedName>
</protein>
<dbReference type="GO" id="GO:0005507">
    <property type="term" value="F:copper ion binding"/>
    <property type="evidence" value="ECO:0007669"/>
    <property type="project" value="InterPro"/>
</dbReference>
<dbReference type="PANTHER" id="PTHR48267:SF1">
    <property type="entry name" value="BILIRUBIN OXIDASE"/>
    <property type="match status" value="1"/>
</dbReference>
<dbReference type="SUPFAM" id="SSF49503">
    <property type="entry name" value="Cupredoxins"/>
    <property type="match status" value="3"/>
</dbReference>
<organism evidence="4 5">
    <name type="scientific">Georgenia yuyongxinii</name>
    <dbReference type="NCBI Taxonomy" id="2589797"/>
    <lineage>
        <taxon>Bacteria</taxon>
        <taxon>Bacillati</taxon>
        <taxon>Actinomycetota</taxon>
        <taxon>Actinomycetes</taxon>
        <taxon>Micrococcales</taxon>
        <taxon>Bogoriellaceae</taxon>
        <taxon>Georgenia</taxon>
    </lineage>
</organism>
<dbReference type="Pfam" id="PF07731">
    <property type="entry name" value="Cu-oxidase_2"/>
    <property type="match status" value="1"/>
</dbReference>
<feature type="region of interest" description="Disordered" evidence="2">
    <location>
        <begin position="466"/>
        <end position="485"/>
    </location>
</feature>
<dbReference type="CDD" id="cd13868">
    <property type="entry name" value="CuRO_2_CotA_like"/>
    <property type="match status" value="1"/>
</dbReference>
<feature type="region of interest" description="Disordered" evidence="2">
    <location>
        <begin position="670"/>
        <end position="689"/>
    </location>
</feature>
<comment type="caution">
    <text evidence="4">The sequence shown here is derived from an EMBL/GenBank/DDBJ whole genome shotgun (WGS) entry which is preliminary data.</text>
</comment>
<name>A0A552WWX5_9MICO</name>